<reference evidence="2" key="1">
    <citation type="journal article" date="2023" name="G3 (Bethesda)">
        <title>Whole genome assemblies of Zophobas morio and Tenebrio molitor.</title>
        <authorList>
            <person name="Kaur S."/>
            <person name="Stinson S.A."/>
            <person name="diCenzo G.C."/>
        </authorList>
    </citation>
    <scope>NUCLEOTIDE SEQUENCE</scope>
    <source>
        <strain evidence="2">QUZm001</strain>
    </source>
</reference>
<proteinExistence type="predicted"/>
<name>A0AA38MAM1_9CUCU</name>
<protein>
    <submittedName>
        <fullName evidence="2">Uncharacterized protein</fullName>
    </submittedName>
</protein>
<keyword evidence="3" id="KW-1185">Reference proteome</keyword>
<evidence type="ECO:0000256" key="1">
    <source>
        <dbReference type="SAM" id="MobiDB-lite"/>
    </source>
</evidence>
<gene>
    <name evidence="2" type="ORF">Zmor_021317</name>
</gene>
<feature type="compositionally biased region" description="Basic and acidic residues" evidence="1">
    <location>
        <begin position="31"/>
        <end position="43"/>
    </location>
</feature>
<feature type="compositionally biased region" description="Polar residues" evidence="1">
    <location>
        <begin position="66"/>
        <end position="80"/>
    </location>
</feature>
<feature type="region of interest" description="Disordered" evidence="1">
    <location>
        <begin position="30"/>
        <end position="108"/>
    </location>
</feature>
<evidence type="ECO:0000313" key="2">
    <source>
        <dbReference type="EMBL" id="KAJ3649583.1"/>
    </source>
</evidence>
<dbReference type="AlphaFoldDB" id="A0AA38MAM1"/>
<dbReference type="EMBL" id="JALNTZ010000006">
    <property type="protein sequence ID" value="KAJ3649583.1"/>
    <property type="molecule type" value="Genomic_DNA"/>
</dbReference>
<feature type="compositionally biased region" description="Polar residues" evidence="1">
    <location>
        <begin position="46"/>
        <end position="56"/>
    </location>
</feature>
<feature type="compositionally biased region" description="Polar residues" evidence="1">
    <location>
        <begin position="99"/>
        <end position="108"/>
    </location>
</feature>
<sequence length="147" mass="16470">MNRLGSIKLPPLAAAVNVAGQTFRQIIPDRSGTREEQPGERVHFAQINQNHTSHGGTSDEHHEMSNMKSTNPFLNMQETNLEAEDSFNEAGYQKESRQSRMSSVDFSETSDFVEGKSDIKINEYQAAWNVTNAIQVNVYNYNASSKS</sequence>
<organism evidence="2 3">
    <name type="scientific">Zophobas morio</name>
    <dbReference type="NCBI Taxonomy" id="2755281"/>
    <lineage>
        <taxon>Eukaryota</taxon>
        <taxon>Metazoa</taxon>
        <taxon>Ecdysozoa</taxon>
        <taxon>Arthropoda</taxon>
        <taxon>Hexapoda</taxon>
        <taxon>Insecta</taxon>
        <taxon>Pterygota</taxon>
        <taxon>Neoptera</taxon>
        <taxon>Endopterygota</taxon>
        <taxon>Coleoptera</taxon>
        <taxon>Polyphaga</taxon>
        <taxon>Cucujiformia</taxon>
        <taxon>Tenebrionidae</taxon>
        <taxon>Zophobas</taxon>
    </lineage>
</organism>
<comment type="caution">
    <text evidence="2">The sequence shown here is derived from an EMBL/GenBank/DDBJ whole genome shotgun (WGS) entry which is preliminary data.</text>
</comment>
<dbReference type="Proteomes" id="UP001168821">
    <property type="component" value="Unassembled WGS sequence"/>
</dbReference>
<accession>A0AA38MAM1</accession>
<evidence type="ECO:0000313" key="3">
    <source>
        <dbReference type="Proteomes" id="UP001168821"/>
    </source>
</evidence>